<keyword evidence="2 8" id="KW-0004">4Fe-4S</keyword>
<dbReference type="InterPro" id="IPR017900">
    <property type="entry name" value="4Fe4S_Fe_S_CS"/>
</dbReference>
<comment type="subunit">
    <text evidence="8">The complex is composed of six subunits: RnfA, RnfB, RnfC, RnfD, RnfE and RnfG.</text>
</comment>
<feature type="binding site" evidence="8">
    <location>
        <position position="359"/>
    </location>
    <ligand>
        <name>[4Fe-4S] cluster</name>
        <dbReference type="ChEBI" id="CHEBI:49883"/>
        <label>1</label>
    </ligand>
</feature>
<dbReference type="InterPro" id="IPR011538">
    <property type="entry name" value="Nuo51_FMN-bd"/>
</dbReference>
<dbReference type="AlphaFoldDB" id="A0A7C4XJP7"/>
<comment type="function">
    <text evidence="8">Part of a membrane-bound complex that couples electron transfer with translocation of ions across the membrane.</text>
</comment>
<dbReference type="InterPro" id="IPR010208">
    <property type="entry name" value="Ion_transpt_RnfC/RsxC"/>
</dbReference>
<keyword evidence="3 8" id="KW-0479">Metal-binding</keyword>
<comment type="caution">
    <text evidence="10">The sequence shown here is derived from an EMBL/GenBank/DDBJ whole genome shotgun (WGS) entry which is preliminary data.</text>
</comment>
<dbReference type="GO" id="GO:0005886">
    <property type="term" value="C:plasma membrane"/>
    <property type="evidence" value="ECO:0007669"/>
    <property type="project" value="UniProtKB-SubCell"/>
</dbReference>
<feature type="domain" description="4Fe-4S ferredoxin-type" evidence="9">
    <location>
        <begin position="343"/>
        <end position="373"/>
    </location>
</feature>
<comment type="similarity">
    <text evidence="8">Belongs to the 4Fe4S bacterial-type ferredoxin family. RnfC subfamily.</text>
</comment>
<keyword evidence="5 8" id="KW-0249">Electron transport</keyword>
<keyword evidence="7 8" id="KW-0411">Iron-sulfur</keyword>
<dbReference type="PANTHER" id="PTHR43034">
    <property type="entry name" value="ION-TRANSLOCATING OXIDOREDUCTASE COMPLEX SUBUNIT C"/>
    <property type="match status" value="1"/>
</dbReference>
<feature type="binding site" evidence="8">
    <location>
        <position position="392"/>
    </location>
    <ligand>
        <name>[4Fe-4S] cluster</name>
        <dbReference type="ChEBI" id="CHEBI:49883"/>
        <label>2</label>
    </ligand>
</feature>
<keyword evidence="8" id="KW-0472">Membrane</keyword>
<dbReference type="InterPro" id="IPR037225">
    <property type="entry name" value="Nuo51_FMN-bd_sf"/>
</dbReference>
<evidence type="ECO:0000256" key="2">
    <source>
        <dbReference type="ARBA" id="ARBA00022485"/>
    </source>
</evidence>
<evidence type="ECO:0000313" key="10">
    <source>
        <dbReference type="EMBL" id="HGV96798.1"/>
    </source>
</evidence>
<evidence type="ECO:0000256" key="5">
    <source>
        <dbReference type="ARBA" id="ARBA00022982"/>
    </source>
</evidence>
<evidence type="ECO:0000256" key="8">
    <source>
        <dbReference type="HAMAP-Rule" id="MF_00461"/>
    </source>
</evidence>
<comment type="subcellular location">
    <subcellularLocation>
        <location evidence="8">Cell membrane</location>
        <topology evidence="8">Peripheral membrane protein</topology>
    </subcellularLocation>
</comment>
<dbReference type="EC" id="7.-.-.-" evidence="8"/>
<dbReference type="SUPFAM" id="SSF46548">
    <property type="entry name" value="alpha-helical ferredoxin"/>
    <property type="match status" value="1"/>
</dbReference>
<dbReference type="SUPFAM" id="SSF142019">
    <property type="entry name" value="Nqo1 FMN-binding domain-like"/>
    <property type="match status" value="1"/>
</dbReference>
<dbReference type="InterPro" id="IPR026902">
    <property type="entry name" value="RnfC_N"/>
</dbReference>
<dbReference type="GO" id="GO:0022900">
    <property type="term" value="P:electron transport chain"/>
    <property type="evidence" value="ECO:0007669"/>
    <property type="project" value="UniProtKB-UniRule"/>
</dbReference>
<sequence>MFFYGGYPFKREIEEREIEIMPTPKIVYIHFSQHQGRPAQPIVRVGEKVKIGTKLGEPDGEFSASIHSSVAGRIVSIEEYPHPVLGKDLCCIIESSEDEWQEDIREIRNYENLTRKELVEIIRDKGIVGLGGGMFPTHIKISPPPDKRMELLIINGCESEPLLASDYRLMMDFPEGIVEGAKIYQKILGANRLILAIQKGKSEVKDRLKKEGIEVVVLKNYFPMGAEKLLIKTITKREIPQNLLPWDIGCIVLNVATCYAGYQAVKFNKPLIERVITVAGDGVCQSKILRVKIGTRIKEIIDYCGGYKERVNKIVMGGPMTGISQFTDSVPIIKGISGLIILSRIFQASQRVCVRCGSCVDSCPMGLLPVEIYKALMAKDIEKAKDLGVLTCLECGLCTYYCPSHIPLVHYFKLARYKLRRIQSQIYE</sequence>
<evidence type="ECO:0000256" key="3">
    <source>
        <dbReference type="ARBA" id="ARBA00022723"/>
    </source>
</evidence>
<feature type="binding site" evidence="8">
    <location>
        <position position="353"/>
    </location>
    <ligand>
        <name>[4Fe-4S] cluster</name>
        <dbReference type="ChEBI" id="CHEBI:49883"/>
        <label>1</label>
    </ligand>
</feature>
<feature type="binding site" evidence="8">
    <location>
        <position position="402"/>
    </location>
    <ligand>
        <name>[4Fe-4S] cluster</name>
        <dbReference type="ChEBI" id="CHEBI:49883"/>
        <label>1</label>
    </ligand>
</feature>
<keyword evidence="8" id="KW-1278">Translocase</keyword>
<dbReference type="Pfam" id="PF10531">
    <property type="entry name" value="SLBB"/>
    <property type="match status" value="1"/>
</dbReference>
<dbReference type="PANTHER" id="PTHR43034:SF2">
    <property type="entry name" value="ION-TRANSLOCATING OXIDOREDUCTASE COMPLEX SUBUNIT C"/>
    <property type="match status" value="1"/>
</dbReference>
<gene>
    <name evidence="10" type="primary">rsxC</name>
    <name evidence="8" type="synonym">rnfC</name>
    <name evidence="10" type="ORF">ENV60_00670</name>
</gene>
<reference evidence="10" key="1">
    <citation type="journal article" date="2020" name="mSystems">
        <title>Genome- and Community-Level Interaction Insights into Carbon Utilization and Element Cycling Functions of Hydrothermarchaeota in Hydrothermal Sediment.</title>
        <authorList>
            <person name="Zhou Z."/>
            <person name="Liu Y."/>
            <person name="Xu W."/>
            <person name="Pan J."/>
            <person name="Luo Z.H."/>
            <person name="Li M."/>
        </authorList>
    </citation>
    <scope>NUCLEOTIDE SEQUENCE [LARGE SCALE GENOMIC DNA]</scope>
    <source>
        <strain evidence="10">SpSt-774</strain>
    </source>
</reference>
<organism evidence="10">
    <name type="scientific">candidate division WOR-3 bacterium</name>
    <dbReference type="NCBI Taxonomy" id="2052148"/>
    <lineage>
        <taxon>Bacteria</taxon>
        <taxon>Bacteria division WOR-3</taxon>
    </lineage>
</organism>
<dbReference type="Pfam" id="PF01512">
    <property type="entry name" value="Complex1_51K"/>
    <property type="match status" value="1"/>
</dbReference>
<dbReference type="Gene3D" id="3.40.50.11540">
    <property type="entry name" value="NADH-ubiquinone oxidoreductase 51kDa subunit"/>
    <property type="match status" value="1"/>
</dbReference>
<dbReference type="InterPro" id="IPR017896">
    <property type="entry name" value="4Fe4S_Fe-S-bd"/>
</dbReference>
<name>A0A7C4XJP7_UNCW3</name>
<dbReference type="Pfam" id="PF13237">
    <property type="entry name" value="Fer4_10"/>
    <property type="match status" value="1"/>
</dbReference>
<dbReference type="Gene3D" id="3.30.70.20">
    <property type="match status" value="1"/>
</dbReference>
<dbReference type="Pfam" id="PF13375">
    <property type="entry name" value="RnfC_N"/>
    <property type="match status" value="1"/>
</dbReference>
<dbReference type="GO" id="GO:0051539">
    <property type="term" value="F:4 iron, 4 sulfur cluster binding"/>
    <property type="evidence" value="ECO:0007669"/>
    <property type="project" value="UniProtKB-KW"/>
</dbReference>
<dbReference type="Gene3D" id="3.10.20.600">
    <property type="match status" value="1"/>
</dbReference>
<dbReference type="HAMAP" id="MF_00461">
    <property type="entry name" value="RsxC_RnfC"/>
    <property type="match status" value="1"/>
</dbReference>
<comment type="cofactor">
    <cofactor evidence="8">
        <name>[4Fe-4S] cluster</name>
        <dbReference type="ChEBI" id="CHEBI:49883"/>
    </cofactor>
    <text evidence="8">Binds 2 [4Fe-4S] clusters per subunit.</text>
</comment>
<evidence type="ECO:0000259" key="9">
    <source>
        <dbReference type="PROSITE" id="PS51379"/>
    </source>
</evidence>
<dbReference type="GO" id="GO:0009055">
    <property type="term" value="F:electron transfer activity"/>
    <property type="evidence" value="ECO:0007669"/>
    <property type="project" value="InterPro"/>
</dbReference>
<accession>A0A7C4XJP7</accession>
<evidence type="ECO:0000256" key="4">
    <source>
        <dbReference type="ARBA" id="ARBA00022737"/>
    </source>
</evidence>
<dbReference type="InterPro" id="IPR019554">
    <property type="entry name" value="Soluble_ligand-bd"/>
</dbReference>
<evidence type="ECO:0000256" key="1">
    <source>
        <dbReference type="ARBA" id="ARBA00022448"/>
    </source>
</evidence>
<evidence type="ECO:0000256" key="7">
    <source>
        <dbReference type="ARBA" id="ARBA00023014"/>
    </source>
</evidence>
<feature type="binding site" evidence="8">
    <location>
        <position position="363"/>
    </location>
    <ligand>
        <name>[4Fe-4S] cluster</name>
        <dbReference type="ChEBI" id="CHEBI:49883"/>
        <label>2</label>
    </ligand>
</feature>
<dbReference type="PROSITE" id="PS00198">
    <property type="entry name" value="4FE4S_FER_1"/>
    <property type="match status" value="2"/>
</dbReference>
<keyword evidence="1 8" id="KW-0813">Transport</keyword>
<keyword evidence="6 8" id="KW-0408">Iron</keyword>
<dbReference type="PROSITE" id="PS51379">
    <property type="entry name" value="4FE4S_FER_2"/>
    <property type="match status" value="1"/>
</dbReference>
<proteinExistence type="inferred from homology"/>
<keyword evidence="8" id="KW-1003">Cell membrane</keyword>
<feature type="binding site" evidence="8">
    <location>
        <position position="398"/>
    </location>
    <ligand>
        <name>[4Fe-4S] cluster</name>
        <dbReference type="ChEBI" id="CHEBI:49883"/>
        <label>2</label>
    </ligand>
</feature>
<dbReference type="NCBIfam" id="NF003454">
    <property type="entry name" value="PRK05035.1"/>
    <property type="match status" value="1"/>
</dbReference>
<feature type="binding site" evidence="8">
    <location>
        <position position="356"/>
    </location>
    <ligand>
        <name>[4Fe-4S] cluster</name>
        <dbReference type="ChEBI" id="CHEBI:49883"/>
        <label>1</label>
    </ligand>
</feature>
<dbReference type="NCBIfam" id="TIGR01945">
    <property type="entry name" value="rnfC"/>
    <property type="match status" value="1"/>
</dbReference>
<keyword evidence="4 8" id="KW-0677">Repeat</keyword>
<evidence type="ECO:0000256" key="6">
    <source>
        <dbReference type="ARBA" id="ARBA00023004"/>
    </source>
</evidence>
<protein>
    <recommendedName>
        <fullName evidence="8">Ion-translocating oxidoreductase complex subunit C</fullName>
        <ecNumber evidence="8">7.-.-.-</ecNumber>
    </recommendedName>
    <alternativeName>
        <fullName evidence="8">Rnf electron transport complex subunit C</fullName>
    </alternativeName>
</protein>
<feature type="binding site" evidence="8">
    <location>
        <position position="395"/>
    </location>
    <ligand>
        <name>[4Fe-4S] cluster</name>
        <dbReference type="ChEBI" id="CHEBI:49883"/>
        <label>2</label>
    </ligand>
</feature>
<dbReference type="GO" id="GO:0046872">
    <property type="term" value="F:metal ion binding"/>
    <property type="evidence" value="ECO:0007669"/>
    <property type="project" value="UniProtKB-KW"/>
</dbReference>
<dbReference type="EMBL" id="DTGZ01000012">
    <property type="protein sequence ID" value="HGV96798.1"/>
    <property type="molecule type" value="Genomic_DNA"/>
</dbReference>